<dbReference type="EMBL" id="LR796254">
    <property type="protein sequence ID" value="CAB4131897.1"/>
    <property type="molecule type" value="Genomic_DNA"/>
</dbReference>
<evidence type="ECO:0000313" key="1">
    <source>
        <dbReference type="EMBL" id="CAB4131897.1"/>
    </source>
</evidence>
<proteinExistence type="predicted"/>
<sequence>MNIFCIWGLSILLVLLMGCSDSYRYPCQNPDNWGKPECEPPQCEASGTCTKDLITKEMYEQLKKKP</sequence>
<organism evidence="1">
    <name type="scientific">uncultured Caudovirales phage</name>
    <dbReference type="NCBI Taxonomy" id="2100421"/>
    <lineage>
        <taxon>Viruses</taxon>
        <taxon>Duplodnaviria</taxon>
        <taxon>Heunggongvirae</taxon>
        <taxon>Uroviricota</taxon>
        <taxon>Caudoviricetes</taxon>
        <taxon>Peduoviridae</taxon>
        <taxon>Maltschvirus</taxon>
        <taxon>Maltschvirus maltsch</taxon>
    </lineage>
</organism>
<gene>
    <name evidence="1" type="ORF">UFOVP135_7</name>
</gene>
<reference evidence="1" key="1">
    <citation type="submission" date="2020-04" db="EMBL/GenBank/DDBJ databases">
        <authorList>
            <person name="Chiriac C."/>
            <person name="Salcher M."/>
            <person name="Ghai R."/>
            <person name="Kavagutti S V."/>
        </authorList>
    </citation>
    <scope>NUCLEOTIDE SEQUENCE</scope>
</reference>
<accession>A0A6J5LFP0</accession>
<name>A0A6J5LFP0_9CAUD</name>
<protein>
    <submittedName>
        <fullName evidence="1">Uncharacterized protein</fullName>
    </submittedName>
</protein>